<sequence>MLILSPFLTSILPLLPMDSSLLRYLSPTALRQLHEREKCQLCPWKSIISDSVSKLQIFDLGRTVNQRFDEWVKLDQLDLSSVETNVDEKVEDKVDSLITKSRTQVILDSHSICSKMFAASYLEESSQYMEKRGSDHLLIVCEVTKPTGEKGRRLLFDSSRADLCIKLLREDVISSPGSCLD</sequence>
<accession>A0AAV6Y0J8</accession>
<proteinExistence type="predicted"/>
<evidence type="ECO:0000313" key="1">
    <source>
        <dbReference type="EMBL" id="KAG8388003.1"/>
    </source>
</evidence>
<evidence type="ECO:0000313" key="2">
    <source>
        <dbReference type="Proteomes" id="UP000826271"/>
    </source>
</evidence>
<dbReference type="AlphaFoldDB" id="A0AAV6Y0J8"/>
<comment type="caution">
    <text evidence="1">The sequence shown here is derived from an EMBL/GenBank/DDBJ whole genome shotgun (WGS) entry which is preliminary data.</text>
</comment>
<gene>
    <name evidence="1" type="ORF">BUALT_Bualt02G0079900</name>
</gene>
<keyword evidence="2" id="KW-1185">Reference proteome</keyword>
<dbReference type="EMBL" id="WHWC01000002">
    <property type="protein sequence ID" value="KAG8388003.1"/>
    <property type="molecule type" value="Genomic_DNA"/>
</dbReference>
<name>A0AAV6Y0J8_9LAMI</name>
<reference evidence="1" key="1">
    <citation type="submission" date="2019-10" db="EMBL/GenBank/DDBJ databases">
        <authorList>
            <person name="Zhang R."/>
            <person name="Pan Y."/>
            <person name="Wang J."/>
            <person name="Ma R."/>
            <person name="Yu S."/>
        </authorList>
    </citation>
    <scope>NUCLEOTIDE SEQUENCE</scope>
    <source>
        <strain evidence="1">LA-IB0</strain>
        <tissue evidence="1">Leaf</tissue>
    </source>
</reference>
<dbReference type="Proteomes" id="UP000826271">
    <property type="component" value="Unassembled WGS sequence"/>
</dbReference>
<protein>
    <submittedName>
        <fullName evidence="1">Uncharacterized protein</fullName>
    </submittedName>
</protein>
<organism evidence="1 2">
    <name type="scientific">Buddleja alternifolia</name>
    <dbReference type="NCBI Taxonomy" id="168488"/>
    <lineage>
        <taxon>Eukaryota</taxon>
        <taxon>Viridiplantae</taxon>
        <taxon>Streptophyta</taxon>
        <taxon>Embryophyta</taxon>
        <taxon>Tracheophyta</taxon>
        <taxon>Spermatophyta</taxon>
        <taxon>Magnoliopsida</taxon>
        <taxon>eudicotyledons</taxon>
        <taxon>Gunneridae</taxon>
        <taxon>Pentapetalae</taxon>
        <taxon>asterids</taxon>
        <taxon>lamiids</taxon>
        <taxon>Lamiales</taxon>
        <taxon>Scrophulariaceae</taxon>
        <taxon>Buddlejeae</taxon>
        <taxon>Buddleja</taxon>
    </lineage>
</organism>